<dbReference type="PANTHER" id="PTHR43685:SF2">
    <property type="entry name" value="GLYCOSYLTRANSFERASE 2-LIKE DOMAIN-CONTAINING PROTEIN"/>
    <property type="match status" value="1"/>
</dbReference>
<dbReference type="GO" id="GO:0016740">
    <property type="term" value="F:transferase activity"/>
    <property type="evidence" value="ECO:0007669"/>
    <property type="project" value="UniProtKB-KW"/>
</dbReference>
<dbReference type="InterPro" id="IPR029044">
    <property type="entry name" value="Nucleotide-diphossugar_trans"/>
</dbReference>
<protein>
    <submittedName>
        <fullName evidence="2">Glycosyl transferase family 2</fullName>
    </submittedName>
</protein>
<dbReference type="InterPro" id="IPR001173">
    <property type="entry name" value="Glyco_trans_2-like"/>
</dbReference>
<dbReference type="EMBL" id="SNYW01000001">
    <property type="protein sequence ID" value="TDQ86324.1"/>
    <property type="molecule type" value="Genomic_DNA"/>
</dbReference>
<evidence type="ECO:0000313" key="3">
    <source>
        <dbReference type="Proteomes" id="UP000295783"/>
    </source>
</evidence>
<evidence type="ECO:0000259" key="1">
    <source>
        <dbReference type="Pfam" id="PF00535"/>
    </source>
</evidence>
<dbReference type="AlphaFoldDB" id="A0A4R6WWZ8"/>
<dbReference type="CDD" id="cd00761">
    <property type="entry name" value="Glyco_tranf_GTA_type"/>
    <property type="match status" value="1"/>
</dbReference>
<dbReference type="Pfam" id="PF00535">
    <property type="entry name" value="Glycos_transf_2"/>
    <property type="match status" value="1"/>
</dbReference>
<name>A0A4R6WWZ8_9PROT</name>
<dbReference type="Proteomes" id="UP000295783">
    <property type="component" value="Unassembled WGS sequence"/>
</dbReference>
<dbReference type="PANTHER" id="PTHR43685">
    <property type="entry name" value="GLYCOSYLTRANSFERASE"/>
    <property type="match status" value="1"/>
</dbReference>
<keyword evidence="3" id="KW-1185">Reference proteome</keyword>
<sequence>MRHPILASIIIAAHQAREFIHEAIASALMQGVPMEIIVAPDEPHDYADLAALDPRIRVLEPVARPTGAGPARNRALAVARGRFIALLDADDLWSPDYLARLVPLAEAAGVAFGRTAIATWEGRVIREVRPASGRADYATFSTAFASFHGVVRRDPGERCGARHWQDVPAEDVLFDLESLALAGGSAPYDDTAIYHLRQRPGSVTQGDAFIGDIATAYDRLISLVESGGTLVPPDQRADVAAVFRAWARMNARFEAARQKPGRGNSSLTYQQFVKTFLA</sequence>
<dbReference type="SUPFAM" id="SSF53448">
    <property type="entry name" value="Nucleotide-diphospho-sugar transferases"/>
    <property type="match status" value="1"/>
</dbReference>
<dbReference type="InterPro" id="IPR050834">
    <property type="entry name" value="Glycosyltransf_2"/>
</dbReference>
<gene>
    <name evidence="2" type="ORF">A8950_0015</name>
</gene>
<proteinExistence type="predicted"/>
<organism evidence="2 3">
    <name type="scientific">Dongia mobilis</name>
    <dbReference type="NCBI Taxonomy" id="578943"/>
    <lineage>
        <taxon>Bacteria</taxon>
        <taxon>Pseudomonadati</taxon>
        <taxon>Pseudomonadota</taxon>
        <taxon>Alphaproteobacteria</taxon>
        <taxon>Rhodospirillales</taxon>
        <taxon>Dongiaceae</taxon>
        <taxon>Dongia</taxon>
    </lineage>
</organism>
<keyword evidence="2" id="KW-0808">Transferase</keyword>
<reference evidence="2 3" key="1">
    <citation type="submission" date="2019-03" db="EMBL/GenBank/DDBJ databases">
        <title>Genomic Encyclopedia of Type Strains, Phase III (KMG-III): the genomes of soil and plant-associated and newly described type strains.</title>
        <authorList>
            <person name="Whitman W."/>
        </authorList>
    </citation>
    <scope>NUCLEOTIDE SEQUENCE [LARGE SCALE GENOMIC DNA]</scope>
    <source>
        <strain evidence="2 3">CGMCC 1.7660</strain>
    </source>
</reference>
<comment type="caution">
    <text evidence="2">The sequence shown here is derived from an EMBL/GenBank/DDBJ whole genome shotgun (WGS) entry which is preliminary data.</text>
</comment>
<dbReference type="RefSeq" id="WP_133611443.1">
    <property type="nucleotide sequence ID" value="NZ_SNYW01000001.1"/>
</dbReference>
<feature type="domain" description="Glycosyltransferase 2-like" evidence="1">
    <location>
        <begin position="8"/>
        <end position="129"/>
    </location>
</feature>
<dbReference type="OrthoDB" id="6383742at2"/>
<evidence type="ECO:0000313" key="2">
    <source>
        <dbReference type="EMBL" id="TDQ86324.1"/>
    </source>
</evidence>
<dbReference type="Gene3D" id="3.90.550.10">
    <property type="entry name" value="Spore Coat Polysaccharide Biosynthesis Protein SpsA, Chain A"/>
    <property type="match status" value="1"/>
</dbReference>
<accession>A0A4R6WWZ8</accession>